<dbReference type="GeneID" id="25277097"/>
<dbReference type="PANTHER" id="PTHR33570:SF2">
    <property type="entry name" value="CARBOXYMUCONOLACTONE DECARBOXYLASE-LIKE DOMAIN-CONTAINING PROTEIN"/>
    <property type="match status" value="1"/>
</dbReference>
<evidence type="ECO:0000313" key="2">
    <source>
        <dbReference type="EMBL" id="KEF60591.1"/>
    </source>
</evidence>
<dbReference type="InterPro" id="IPR003779">
    <property type="entry name" value="CMD-like"/>
</dbReference>
<dbReference type="GO" id="GO:0051920">
    <property type="term" value="F:peroxiredoxin activity"/>
    <property type="evidence" value="ECO:0007669"/>
    <property type="project" value="InterPro"/>
</dbReference>
<dbReference type="HOGENOM" id="CLU_070025_3_2_1"/>
<dbReference type="STRING" id="1182545.A0A072PL28"/>
<dbReference type="OrthoDB" id="104509at2759"/>
<comment type="caution">
    <text evidence="2">The sequence shown here is derived from an EMBL/GenBank/DDBJ whole genome shotgun (WGS) entry which is preliminary data.</text>
</comment>
<dbReference type="InterPro" id="IPR052512">
    <property type="entry name" value="4CMD/NDH-1_regulator"/>
</dbReference>
<keyword evidence="3" id="KW-1185">Reference proteome</keyword>
<dbReference type="SUPFAM" id="SSF69118">
    <property type="entry name" value="AhpD-like"/>
    <property type="match status" value="1"/>
</dbReference>
<dbReference type="RefSeq" id="XP_013263181.1">
    <property type="nucleotide sequence ID" value="XM_013407727.1"/>
</dbReference>
<dbReference type="Gene3D" id="1.20.1290.10">
    <property type="entry name" value="AhpD-like"/>
    <property type="match status" value="1"/>
</dbReference>
<reference evidence="2 3" key="1">
    <citation type="submission" date="2013-03" db="EMBL/GenBank/DDBJ databases">
        <title>The Genome Sequence of Exophiala aquamarina CBS 119918.</title>
        <authorList>
            <consortium name="The Broad Institute Genomics Platform"/>
            <person name="Cuomo C."/>
            <person name="de Hoog S."/>
            <person name="Gorbushina A."/>
            <person name="Walker B."/>
            <person name="Young S.K."/>
            <person name="Zeng Q."/>
            <person name="Gargeya S."/>
            <person name="Fitzgerald M."/>
            <person name="Haas B."/>
            <person name="Abouelleil A."/>
            <person name="Allen A.W."/>
            <person name="Alvarado L."/>
            <person name="Arachchi H.M."/>
            <person name="Berlin A.M."/>
            <person name="Chapman S.B."/>
            <person name="Gainer-Dewar J."/>
            <person name="Goldberg J."/>
            <person name="Griggs A."/>
            <person name="Gujja S."/>
            <person name="Hansen M."/>
            <person name="Howarth C."/>
            <person name="Imamovic A."/>
            <person name="Ireland A."/>
            <person name="Larimer J."/>
            <person name="McCowan C."/>
            <person name="Murphy C."/>
            <person name="Pearson M."/>
            <person name="Poon T.W."/>
            <person name="Priest M."/>
            <person name="Roberts A."/>
            <person name="Saif S."/>
            <person name="Shea T."/>
            <person name="Sisk P."/>
            <person name="Sykes S."/>
            <person name="Wortman J."/>
            <person name="Nusbaum C."/>
            <person name="Birren B."/>
        </authorList>
    </citation>
    <scope>NUCLEOTIDE SEQUENCE [LARGE SCALE GENOMIC DNA]</scope>
    <source>
        <strain evidence="2 3">CBS 119918</strain>
    </source>
</reference>
<dbReference type="InterPro" id="IPR029032">
    <property type="entry name" value="AhpD-like"/>
</dbReference>
<accession>A0A072PL28</accession>
<sequence length="179" mass="19507">MAKARRQTLPSSEALSRGTGCHAGACGQYSVLRTVPGGTYPDLPKHTLWDEGIQIRKEVVGAEHVQRSLQNVSDFARPLQELVTEVGWGVVWRREGLERKTRSLLNIGMLCALNRMAELAVHVKGAINNGATEVEIRETLIQVAVYCGMPAALEGTRVAEGVLRSMQEEGIDKSKIAST</sequence>
<protein>
    <submittedName>
        <fullName evidence="2">4-carboxymuconolactone decarboxylase</fullName>
    </submittedName>
</protein>
<dbReference type="PANTHER" id="PTHR33570">
    <property type="entry name" value="4-CARBOXYMUCONOLACTONE DECARBOXYLASE FAMILY PROTEIN"/>
    <property type="match status" value="1"/>
</dbReference>
<dbReference type="AlphaFoldDB" id="A0A072PL28"/>
<dbReference type="EMBL" id="AMGV01000002">
    <property type="protein sequence ID" value="KEF60591.1"/>
    <property type="molecule type" value="Genomic_DNA"/>
</dbReference>
<evidence type="ECO:0000259" key="1">
    <source>
        <dbReference type="Pfam" id="PF02627"/>
    </source>
</evidence>
<dbReference type="Proteomes" id="UP000027920">
    <property type="component" value="Unassembled WGS sequence"/>
</dbReference>
<organism evidence="2 3">
    <name type="scientific">Exophiala aquamarina CBS 119918</name>
    <dbReference type="NCBI Taxonomy" id="1182545"/>
    <lineage>
        <taxon>Eukaryota</taxon>
        <taxon>Fungi</taxon>
        <taxon>Dikarya</taxon>
        <taxon>Ascomycota</taxon>
        <taxon>Pezizomycotina</taxon>
        <taxon>Eurotiomycetes</taxon>
        <taxon>Chaetothyriomycetidae</taxon>
        <taxon>Chaetothyriales</taxon>
        <taxon>Herpotrichiellaceae</taxon>
        <taxon>Exophiala</taxon>
    </lineage>
</organism>
<feature type="domain" description="Carboxymuconolactone decarboxylase-like" evidence="1">
    <location>
        <begin position="79"/>
        <end position="160"/>
    </location>
</feature>
<dbReference type="Pfam" id="PF02627">
    <property type="entry name" value="CMD"/>
    <property type="match status" value="1"/>
</dbReference>
<dbReference type="VEuPathDB" id="FungiDB:A1O9_02152"/>
<gene>
    <name evidence="2" type="ORF">A1O9_02152</name>
</gene>
<proteinExistence type="predicted"/>
<name>A0A072PL28_9EURO</name>
<evidence type="ECO:0000313" key="3">
    <source>
        <dbReference type="Proteomes" id="UP000027920"/>
    </source>
</evidence>